<proteinExistence type="predicted"/>
<dbReference type="RefSeq" id="WP_135111173.1">
    <property type="nucleotide sequence ID" value="NZ_SRHY01000039.1"/>
</dbReference>
<dbReference type="Gene3D" id="3.10.20.860">
    <property type="match status" value="1"/>
</dbReference>
<name>A0A4Y9A8P2_9BACI</name>
<dbReference type="EMBL" id="SRHY01000039">
    <property type="protein sequence ID" value="TFJ91795.1"/>
    <property type="molecule type" value="Genomic_DNA"/>
</dbReference>
<keyword evidence="2" id="KW-1185">Reference proteome</keyword>
<dbReference type="AlphaFoldDB" id="A0A4Y9A8P2"/>
<dbReference type="InterPro" id="IPR022453">
    <property type="entry name" value="Znf_MqsA-type"/>
</dbReference>
<dbReference type="OrthoDB" id="9812340at2"/>
<evidence type="ECO:0000313" key="2">
    <source>
        <dbReference type="Proteomes" id="UP000298484"/>
    </source>
</evidence>
<accession>A0A4Y9A8P2</accession>
<gene>
    <name evidence="1" type="ORF">E4U82_15925</name>
</gene>
<comment type="caution">
    <text evidence="1">The sequence shown here is derived from an EMBL/GenBank/DDBJ whole genome shotgun (WGS) entry which is preliminary data.</text>
</comment>
<evidence type="ECO:0000313" key="1">
    <source>
        <dbReference type="EMBL" id="TFJ91795.1"/>
    </source>
</evidence>
<protein>
    <submittedName>
        <fullName evidence="1">YgiT-type zinc finger protein</fullName>
    </submittedName>
</protein>
<sequence>MEWKKIIIEDVPAKICKQCGEQYFDGETTLRLEKIKKANIFPNEQPVQIPATIRDFKDLSEMENG</sequence>
<organism evidence="1 2">
    <name type="scientific">Lentibacillus salicampi</name>
    <dbReference type="NCBI Taxonomy" id="175306"/>
    <lineage>
        <taxon>Bacteria</taxon>
        <taxon>Bacillati</taxon>
        <taxon>Bacillota</taxon>
        <taxon>Bacilli</taxon>
        <taxon>Bacillales</taxon>
        <taxon>Bacillaceae</taxon>
        <taxon>Lentibacillus</taxon>
    </lineage>
</organism>
<reference evidence="1 2" key="1">
    <citation type="submission" date="2019-03" db="EMBL/GenBank/DDBJ databases">
        <title>Genome sequence of Lentibacillus salicampi ATCC BAA-719.</title>
        <authorList>
            <person name="Maclea K.S."/>
            <person name="Simoes Junior M."/>
        </authorList>
    </citation>
    <scope>NUCLEOTIDE SEQUENCE [LARGE SCALE GENOMIC DNA]</scope>
    <source>
        <strain evidence="1 2">ATCC BAA-719</strain>
    </source>
</reference>
<dbReference type="NCBIfam" id="TIGR03831">
    <property type="entry name" value="YgiT_finger"/>
    <property type="match status" value="1"/>
</dbReference>
<dbReference type="Proteomes" id="UP000298484">
    <property type="component" value="Unassembled WGS sequence"/>
</dbReference>